<name>A0A4C1UUA3_EUMVA</name>
<dbReference type="Proteomes" id="UP000299102">
    <property type="component" value="Unassembled WGS sequence"/>
</dbReference>
<gene>
    <name evidence="1" type="ORF">EVAR_18358_1</name>
</gene>
<keyword evidence="2" id="KW-1185">Reference proteome</keyword>
<protein>
    <submittedName>
        <fullName evidence="1">Uncharacterized protein</fullName>
    </submittedName>
</protein>
<sequence>MGRTRTNLGTLSRHARRAKNKRKLKYVIQKAIITDEGSICKKFQEDSKFANEFKKIAEEQELIEKVRHLENSIFHMEFEKLRCAQLD</sequence>
<reference evidence="1 2" key="1">
    <citation type="journal article" date="2019" name="Commun. Biol.">
        <title>The bagworm genome reveals a unique fibroin gene that provides high tensile strength.</title>
        <authorList>
            <person name="Kono N."/>
            <person name="Nakamura H."/>
            <person name="Ohtoshi R."/>
            <person name="Tomita M."/>
            <person name="Numata K."/>
            <person name="Arakawa K."/>
        </authorList>
    </citation>
    <scope>NUCLEOTIDE SEQUENCE [LARGE SCALE GENOMIC DNA]</scope>
</reference>
<proteinExistence type="predicted"/>
<organism evidence="1 2">
    <name type="scientific">Eumeta variegata</name>
    <name type="common">Bagworm moth</name>
    <name type="synonym">Eumeta japonica</name>
    <dbReference type="NCBI Taxonomy" id="151549"/>
    <lineage>
        <taxon>Eukaryota</taxon>
        <taxon>Metazoa</taxon>
        <taxon>Ecdysozoa</taxon>
        <taxon>Arthropoda</taxon>
        <taxon>Hexapoda</taxon>
        <taxon>Insecta</taxon>
        <taxon>Pterygota</taxon>
        <taxon>Neoptera</taxon>
        <taxon>Endopterygota</taxon>
        <taxon>Lepidoptera</taxon>
        <taxon>Glossata</taxon>
        <taxon>Ditrysia</taxon>
        <taxon>Tineoidea</taxon>
        <taxon>Psychidae</taxon>
        <taxon>Oiketicinae</taxon>
        <taxon>Eumeta</taxon>
    </lineage>
</organism>
<evidence type="ECO:0000313" key="1">
    <source>
        <dbReference type="EMBL" id="GBP29879.1"/>
    </source>
</evidence>
<evidence type="ECO:0000313" key="2">
    <source>
        <dbReference type="Proteomes" id="UP000299102"/>
    </source>
</evidence>
<accession>A0A4C1UUA3</accession>
<dbReference type="AlphaFoldDB" id="A0A4C1UUA3"/>
<comment type="caution">
    <text evidence="1">The sequence shown here is derived from an EMBL/GenBank/DDBJ whole genome shotgun (WGS) entry which is preliminary data.</text>
</comment>
<dbReference type="EMBL" id="BGZK01000226">
    <property type="protein sequence ID" value="GBP29879.1"/>
    <property type="molecule type" value="Genomic_DNA"/>
</dbReference>